<feature type="compositionally biased region" description="Polar residues" evidence="1">
    <location>
        <begin position="44"/>
        <end position="67"/>
    </location>
</feature>
<feature type="compositionally biased region" description="Pro residues" evidence="1">
    <location>
        <begin position="134"/>
        <end position="145"/>
    </location>
</feature>
<organism evidence="2 3">
    <name type="scientific">Gossypium arboreum</name>
    <name type="common">Tree cotton</name>
    <name type="synonym">Gossypium nanking</name>
    <dbReference type="NCBI Taxonomy" id="29729"/>
    <lineage>
        <taxon>Eukaryota</taxon>
        <taxon>Viridiplantae</taxon>
        <taxon>Streptophyta</taxon>
        <taxon>Embryophyta</taxon>
        <taxon>Tracheophyta</taxon>
        <taxon>Spermatophyta</taxon>
        <taxon>Magnoliopsida</taxon>
        <taxon>eudicotyledons</taxon>
        <taxon>Gunneridae</taxon>
        <taxon>Pentapetalae</taxon>
        <taxon>rosids</taxon>
        <taxon>malvids</taxon>
        <taxon>Malvales</taxon>
        <taxon>Malvaceae</taxon>
        <taxon>Malvoideae</taxon>
        <taxon>Gossypium</taxon>
    </lineage>
</organism>
<proteinExistence type="predicted"/>
<reference evidence="2 3" key="1">
    <citation type="submission" date="2023-03" db="EMBL/GenBank/DDBJ databases">
        <title>WGS of Gossypium arboreum.</title>
        <authorList>
            <person name="Yu D."/>
        </authorList>
    </citation>
    <scope>NUCLEOTIDE SEQUENCE [LARGE SCALE GENOMIC DNA]</scope>
    <source>
        <tissue evidence="2">Leaf</tissue>
    </source>
</reference>
<feature type="region of interest" description="Disordered" evidence="1">
    <location>
        <begin position="98"/>
        <end position="145"/>
    </location>
</feature>
<keyword evidence="3" id="KW-1185">Reference proteome</keyword>
<sequence>MSWFKIHGKLYLLSEEERRRQIRVQRERRGPLNPRRRDDDAGPSTASTQPPGSPTLQPTTTISQPFQTMPGAYPSPYMYPNPFIFPFPSPMAGWNAWPDSSLFPITPSQTPINRPLSHEGSHEAPSGSSSFYHSPPPYEIQTPPP</sequence>
<gene>
    <name evidence="2" type="ORF">PVK06_007014</name>
</gene>
<dbReference type="Proteomes" id="UP001358586">
    <property type="component" value="Chromosome 3"/>
</dbReference>
<comment type="caution">
    <text evidence="2">The sequence shown here is derived from an EMBL/GenBank/DDBJ whole genome shotgun (WGS) entry which is preliminary data.</text>
</comment>
<evidence type="ECO:0000313" key="2">
    <source>
        <dbReference type="EMBL" id="KAK5838286.1"/>
    </source>
</evidence>
<dbReference type="EMBL" id="JARKNE010000003">
    <property type="protein sequence ID" value="KAK5838286.1"/>
    <property type="molecule type" value="Genomic_DNA"/>
</dbReference>
<evidence type="ECO:0000313" key="3">
    <source>
        <dbReference type="Proteomes" id="UP001358586"/>
    </source>
</evidence>
<evidence type="ECO:0000256" key="1">
    <source>
        <dbReference type="SAM" id="MobiDB-lite"/>
    </source>
</evidence>
<protein>
    <submittedName>
        <fullName evidence="2">Uncharacterized protein</fullName>
    </submittedName>
</protein>
<name>A0ABR0QG54_GOSAR</name>
<accession>A0ABR0QG54</accession>
<feature type="compositionally biased region" description="Basic and acidic residues" evidence="1">
    <location>
        <begin position="16"/>
        <end position="40"/>
    </location>
</feature>
<feature type="region of interest" description="Disordered" evidence="1">
    <location>
        <begin position="16"/>
        <end position="71"/>
    </location>
</feature>